<comment type="pathway">
    <text evidence="3">Porphyrin-containing compound metabolism; protoheme biosynthesis.</text>
</comment>
<dbReference type="SUPFAM" id="SSF48452">
    <property type="entry name" value="TPR-like"/>
    <property type="match status" value="1"/>
</dbReference>
<comment type="caution">
    <text evidence="13">The sequence shown here is derived from an EMBL/GenBank/DDBJ whole genome shotgun (WGS) entry which is preliminary data.</text>
</comment>
<dbReference type="OrthoDB" id="7053339at2"/>
<dbReference type="GO" id="GO:0005886">
    <property type="term" value="C:plasma membrane"/>
    <property type="evidence" value="ECO:0007669"/>
    <property type="project" value="UniProtKB-SubCell"/>
</dbReference>
<dbReference type="GO" id="GO:0006779">
    <property type="term" value="P:porphyrin-containing compound biosynthetic process"/>
    <property type="evidence" value="ECO:0007669"/>
    <property type="project" value="UniProtKB-KW"/>
</dbReference>
<keyword evidence="6 11" id="KW-0812">Transmembrane</keyword>
<dbReference type="GO" id="GO:0042168">
    <property type="term" value="P:heme metabolic process"/>
    <property type="evidence" value="ECO:0007669"/>
    <property type="project" value="InterPro"/>
</dbReference>
<dbReference type="RefSeq" id="WP_023660333.1">
    <property type="nucleotide sequence ID" value="NZ_CM002299.1"/>
</dbReference>
<evidence type="ECO:0000256" key="1">
    <source>
        <dbReference type="ARBA" id="ARBA00002962"/>
    </source>
</evidence>
<keyword evidence="4" id="KW-1003">Cell membrane</keyword>
<accession>A4A9G0</accession>
<protein>
    <submittedName>
        <fullName evidence="13">Putative enzyme of heme biosynthesis</fullName>
    </submittedName>
</protein>
<feature type="transmembrane region" description="Helical" evidence="11">
    <location>
        <begin position="40"/>
        <end position="60"/>
    </location>
</feature>
<keyword evidence="14" id="KW-1185">Reference proteome</keyword>
<evidence type="ECO:0000256" key="3">
    <source>
        <dbReference type="ARBA" id="ARBA00004744"/>
    </source>
</evidence>
<dbReference type="InterPro" id="IPR005254">
    <property type="entry name" value="Heme_biosyn_assoc_TPR_pro"/>
</dbReference>
<dbReference type="InterPro" id="IPR011990">
    <property type="entry name" value="TPR-like_helical_dom_sf"/>
</dbReference>
<dbReference type="Proteomes" id="UP000019205">
    <property type="component" value="Chromosome"/>
</dbReference>
<comment type="function">
    <text evidence="1">Involved in a late step of protoheme IX synthesis.</text>
</comment>
<reference evidence="13 14" key="2">
    <citation type="journal article" date="2009" name="PLoS ONE">
        <title>The photosynthetic apparatus and its regulation in the aerobic gammaproteobacterium Congregibacter litoralis gen. nov., sp. nov.</title>
        <authorList>
            <person name="Spring S."/>
            <person name="Lunsdorf H."/>
            <person name="Fuchs B.M."/>
            <person name="Tindall B.J."/>
        </authorList>
    </citation>
    <scope>NUCLEOTIDE SEQUENCE [LARGE SCALE GENOMIC DNA]</scope>
    <source>
        <strain evidence="13">KT71</strain>
    </source>
</reference>
<dbReference type="EMBL" id="AAOA02000004">
    <property type="protein sequence ID" value="EAQ97127.2"/>
    <property type="molecule type" value="Genomic_DNA"/>
</dbReference>
<dbReference type="NCBIfam" id="TIGR00540">
    <property type="entry name" value="TPR_hemY_coli"/>
    <property type="match status" value="1"/>
</dbReference>
<dbReference type="eggNOG" id="COG3071">
    <property type="taxonomic scope" value="Bacteria"/>
</dbReference>
<gene>
    <name evidence="13" type="ORF">KT71_07104</name>
</gene>
<evidence type="ECO:0000256" key="8">
    <source>
        <dbReference type="ARBA" id="ARBA00023136"/>
    </source>
</evidence>
<dbReference type="UniPathway" id="UPA00252"/>
<dbReference type="STRING" id="314285.KT71_07104"/>
<evidence type="ECO:0000256" key="4">
    <source>
        <dbReference type="ARBA" id="ARBA00022475"/>
    </source>
</evidence>
<evidence type="ECO:0000313" key="14">
    <source>
        <dbReference type="Proteomes" id="UP000019205"/>
    </source>
</evidence>
<dbReference type="Pfam" id="PF07219">
    <property type="entry name" value="HemY_N"/>
    <property type="match status" value="1"/>
</dbReference>
<dbReference type="InterPro" id="IPR010817">
    <property type="entry name" value="HemY_N"/>
</dbReference>
<evidence type="ECO:0000256" key="9">
    <source>
        <dbReference type="ARBA" id="ARBA00023244"/>
    </source>
</evidence>
<evidence type="ECO:0000256" key="7">
    <source>
        <dbReference type="ARBA" id="ARBA00022989"/>
    </source>
</evidence>
<feature type="domain" description="HemY N-terminal" evidence="12">
    <location>
        <begin position="27"/>
        <end position="130"/>
    </location>
</feature>
<evidence type="ECO:0000256" key="6">
    <source>
        <dbReference type="ARBA" id="ARBA00022692"/>
    </source>
</evidence>
<comment type="subcellular location">
    <subcellularLocation>
        <location evidence="2">Cell inner membrane</location>
        <topology evidence="2">Multi-pass membrane protein</topology>
    </subcellularLocation>
</comment>
<sequence length="419" mass="47088">MGGLFLVALLALVAGVGIVALIETEPGYLLIAYGGYTVETSFWVGILLIATVVLLLYASLRFLHRLITSPANVLNWAGERRLRQSARLTGRGTINFIEGNWAKSRKQLLRGAKYSESPLLNYLMAARASYRLQEPEAMSRQLMQAAESDLEAVIAVDLTQAELQLNDRQYEKALRTLETAKKNPGKHPQVLHLLCRVYDGLGDIEAMLDLLPLLRKYRIGGALELDDLEAKIHHDLLEQAAVTGDTELLKSRWKKYPGRLVDEESVQLHYLSALLRCDEVTIVEREIERRLKKNWKPALVSLYGRINRETAQKQLATAETWLRKHDKDPELLLCLGRLAMVERQWAKARDYLERSYAANASEEACLELGRLLTAVGDHASAAEMFRVGTGLRTNPLPELPQPDDVVSDSLPESRRLSSE</sequence>
<evidence type="ECO:0000259" key="12">
    <source>
        <dbReference type="Pfam" id="PF07219"/>
    </source>
</evidence>
<evidence type="ECO:0000313" key="13">
    <source>
        <dbReference type="EMBL" id="EAQ97127.2"/>
    </source>
</evidence>
<evidence type="ECO:0000256" key="10">
    <source>
        <dbReference type="SAM" id="MobiDB-lite"/>
    </source>
</evidence>
<keyword evidence="5" id="KW-0997">Cell inner membrane</keyword>
<proteinExistence type="predicted"/>
<reference evidence="13 14" key="1">
    <citation type="journal article" date="2007" name="Proc. Natl. Acad. Sci. U.S.A.">
        <title>Characterization of a marine gammaproteobacterium capable of aerobic anoxygenic photosynthesis.</title>
        <authorList>
            <person name="Fuchs B.M."/>
            <person name="Spring S."/>
            <person name="Teeling H."/>
            <person name="Quast C."/>
            <person name="Wulf J."/>
            <person name="Schattenhofer M."/>
            <person name="Yan S."/>
            <person name="Ferriera S."/>
            <person name="Johnson J."/>
            <person name="Glockner F.O."/>
            <person name="Amann R."/>
        </authorList>
    </citation>
    <scope>NUCLEOTIDE SEQUENCE [LARGE SCALE GENOMIC DNA]</scope>
    <source>
        <strain evidence="13">KT71</strain>
    </source>
</reference>
<dbReference type="HOGENOM" id="CLU_037501_2_1_6"/>
<evidence type="ECO:0000256" key="2">
    <source>
        <dbReference type="ARBA" id="ARBA00004429"/>
    </source>
</evidence>
<keyword evidence="8 11" id="KW-0472">Membrane</keyword>
<organism evidence="13 14">
    <name type="scientific">Congregibacter litoralis KT71</name>
    <dbReference type="NCBI Taxonomy" id="314285"/>
    <lineage>
        <taxon>Bacteria</taxon>
        <taxon>Pseudomonadati</taxon>
        <taxon>Pseudomonadota</taxon>
        <taxon>Gammaproteobacteria</taxon>
        <taxon>Cellvibrionales</taxon>
        <taxon>Halieaceae</taxon>
        <taxon>Congregibacter</taxon>
    </lineage>
</organism>
<dbReference type="AlphaFoldDB" id="A4A9G0"/>
<keyword evidence="7 11" id="KW-1133">Transmembrane helix</keyword>
<name>A4A9G0_9GAMM</name>
<keyword evidence="9" id="KW-0627">Porphyrin biosynthesis</keyword>
<feature type="region of interest" description="Disordered" evidence="10">
    <location>
        <begin position="392"/>
        <end position="419"/>
    </location>
</feature>
<evidence type="ECO:0000256" key="11">
    <source>
        <dbReference type="SAM" id="Phobius"/>
    </source>
</evidence>
<dbReference type="Gene3D" id="1.25.40.10">
    <property type="entry name" value="Tetratricopeptide repeat domain"/>
    <property type="match status" value="2"/>
</dbReference>
<evidence type="ECO:0000256" key="5">
    <source>
        <dbReference type="ARBA" id="ARBA00022519"/>
    </source>
</evidence>